<dbReference type="SUPFAM" id="SSF101790">
    <property type="entry name" value="Aminomethyltransferase beta-barrel domain"/>
    <property type="match status" value="1"/>
</dbReference>
<dbReference type="Proteomes" id="UP001575105">
    <property type="component" value="Unassembled WGS sequence"/>
</dbReference>
<dbReference type="Pfam" id="PF08669">
    <property type="entry name" value="GCV_T_C"/>
    <property type="match status" value="1"/>
</dbReference>
<dbReference type="InterPro" id="IPR013977">
    <property type="entry name" value="GcvT_C"/>
</dbReference>
<keyword evidence="10" id="KW-1185">Reference proteome</keyword>
<dbReference type="SUPFAM" id="SSF103025">
    <property type="entry name" value="Folate-binding domain"/>
    <property type="match status" value="1"/>
</dbReference>
<comment type="caution">
    <text evidence="9">The sequence shown here is derived from an EMBL/GenBank/DDBJ whole genome shotgun (WGS) entry which is preliminary data.</text>
</comment>
<reference evidence="9 10" key="1">
    <citation type="submission" date="2024-08" db="EMBL/GenBank/DDBJ databases">
        <title>Whole-genome sequencing of halo(alkali)philic microorganisms from hypersaline lakes.</title>
        <authorList>
            <person name="Sorokin D.Y."/>
            <person name="Merkel A.Y."/>
            <person name="Messina E."/>
            <person name="Yakimov M."/>
        </authorList>
    </citation>
    <scope>NUCLEOTIDE SEQUENCE [LARGE SCALE GENOMIC DNA]</scope>
    <source>
        <strain evidence="9 10">AB-hyl4</strain>
    </source>
</reference>
<comment type="catalytic activity">
    <reaction evidence="6">
        <text>N(6)-[(R)-S(8)-aminomethyldihydrolipoyl]-L-lysyl-[protein] + (6S)-5,6,7,8-tetrahydrofolate = N(6)-[(R)-dihydrolipoyl]-L-lysyl-[protein] + (6R)-5,10-methylene-5,6,7,8-tetrahydrofolate + NH4(+)</text>
        <dbReference type="Rhea" id="RHEA:16945"/>
        <dbReference type="Rhea" id="RHEA-COMP:10475"/>
        <dbReference type="Rhea" id="RHEA-COMP:10492"/>
        <dbReference type="ChEBI" id="CHEBI:15636"/>
        <dbReference type="ChEBI" id="CHEBI:28938"/>
        <dbReference type="ChEBI" id="CHEBI:57453"/>
        <dbReference type="ChEBI" id="CHEBI:83100"/>
        <dbReference type="ChEBI" id="CHEBI:83143"/>
        <dbReference type="EC" id="2.1.2.10"/>
    </reaction>
</comment>
<dbReference type="InterPro" id="IPR006223">
    <property type="entry name" value="GcvT"/>
</dbReference>
<evidence type="ECO:0000259" key="8">
    <source>
        <dbReference type="Pfam" id="PF08669"/>
    </source>
</evidence>
<dbReference type="Gene3D" id="2.40.30.110">
    <property type="entry name" value="Aminomethyltransferase beta-barrel domains"/>
    <property type="match status" value="1"/>
</dbReference>
<dbReference type="NCBIfam" id="TIGR00528">
    <property type="entry name" value="gcvT"/>
    <property type="match status" value="1"/>
</dbReference>
<dbReference type="GO" id="GO:0004047">
    <property type="term" value="F:aminomethyltransferase activity"/>
    <property type="evidence" value="ECO:0007669"/>
    <property type="project" value="UniProtKB-EC"/>
</dbReference>
<dbReference type="Gene3D" id="3.30.70.1400">
    <property type="entry name" value="Aminomethyltransferase beta-barrel domains"/>
    <property type="match status" value="1"/>
</dbReference>
<name>A0ABV4U6B0_9BACT</name>
<dbReference type="PANTHER" id="PTHR43757">
    <property type="entry name" value="AMINOMETHYLTRANSFERASE"/>
    <property type="match status" value="1"/>
</dbReference>
<feature type="domain" description="GCVT N-terminal" evidence="7">
    <location>
        <begin position="6"/>
        <end position="261"/>
    </location>
</feature>
<evidence type="ECO:0000256" key="2">
    <source>
        <dbReference type="ARBA" id="ARBA00012616"/>
    </source>
</evidence>
<evidence type="ECO:0000259" key="7">
    <source>
        <dbReference type="Pfam" id="PF01571"/>
    </source>
</evidence>
<accession>A0ABV4U6B0</accession>
<dbReference type="InterPro" id="IPR028896">
    <property type="entry name" value="GcvT/YgfZ/DmdA"/>
</dbReference>
<keyword evidence="3" id="KW-0032">Aminotransferase</keyword>
<dbReference type="InterPro" id="IPR006222">
    <property type="entry name" value="GCVT_N"/>
</dbReference>
<dbReference type="EMBL" id="JBGUBD010000005">
    <property type="protein sequence ID" value="MFA9478392.1"/>
    <property type="molecule type" value="Genomic_DNA"/>
</dbReference>
<keyword evidence="4 9" id="KW-0808">Transferase</keyword>
<dbReference type="RefSeq" id="WP_425345320.1">
    <property type="nucleotide sequence ID" value="NZ_JBGUBD010000005.1"/>
</dbReference>
<dbReference type="Gene3D" id="3.30.1360.120">
    <property type="entry name" value="Probable tRNA modification gtpase trme, domain 1"/>
    <property type="match status" value="1"/>
</dbReference>
<dbReference type="Gene3D" id="4.10.1250.10">
    <property type="entry name" value="Aminomethyltransferase fragment"/>
    <property type="match status" value="1"/>
</dbReference>
<dbReference type="PIRSF" id="PIRSF006487">
    <property type="entry name" value="GcvT"/>
    <property type="match status" value="1"/>
</dbReference>
<feature type="domain" description="Aminomethyltransferase C-terminal" evidence="8">
    <location>
        <begin position="286"/>
        <end position="364"/>
    </location>
</feature>
<dbReference type="InterPro" id="IPR029043">
    <property type="entry name" value="GcvT/YgfZ_C"/>
</dbReference>
<evidence type="ECO:0000313" key="10">
    <source>
        <dbReference type="Proteomes" id="UP001575105"/>
    </source>
</evidence>
<evidence type="ECO:0000256" key="5">
    <source>
        <dbReference type="ARBA" id="ARBA00031395"/>
    </source>
</evidence>
<evidence type="ECO:0000256" key="4">
    <source>
        <dbReference type="ARBA" id="ARBA00022679"/>
    </source>
</evidence>
<dbReference type="InterPro" id="IPR027266">
    <property type="entry name" value="TrmE/GcvT-like"/>
</dbReference>
<dbReference type="EC" id="2.1.2.10" evidence="2"/>
<evidence type="ECO:0000256" key="3">
    <source>
        <dbReference type="ARBA" id="ARBA00022576"/>
    </source>
</evidence>
<evidence type="ECO:0000313" key="9">
    <source>
        <dbReference type="EMBL" id="MFA9478392.1"/>
    </source>
</evidence>
<protein>
    <recommendedName>
        <fullName evidence="2">aminomethyltransferase</fullName>
        <ecNumber evidence="2">2.1.2.10</ecNumber>
    </recommendedName>
    <alternativeName>
        <fullName evidence="5">Glycine cleavage system T protein</fullName>
    </alternativeName>
</protein>
<evidence type="ECO:0000256" key="1">
    <source>
        <dbReference type="ARBA" id="ARBA00008609"/>
    </source>
</evidence>
<gene>
    <name evidence="9" type="primary">gcvT</name>
    <name evidence="9" type="ORF">ACERK3_08795</name>
</gene>
<dbReference type="Pfam" id="PF01571">
    <property type="entry name" value="GCV_T"/>
    <property type="match status" value="1"/>
</dbReference>
<sequence>MKRTPFHGFHQEHGAKFVDFAGWEMPIMYGSVRDEHQRVRESGGLFDVSHMGRIKISGRHARRFLERILTRRITDMKEFRCRYSLICNEQGGVLDDILVYRFADHWLLVVNASNREKLLKHFEASKGDFTVKIEDQTESTAMVAVQGPKVMDVIGNFSKEVPTLKKYGFCVKNLMILKMTISRTGYTGEDGVEVILPAKMAGMAVKLLLKDRSEDAVIQPAGLAARDSLRLEAGMPLYGHELDEQTDPLSAGLAFAVNLDKDQDEQGEPFIGQDALKQIAAAGPSKKLVGLKLDGKRTPRQGMAVKQDGKEIGTITSGCLSPTLGYPIAMAYVTPDASEVGTTLQIAGGANDLDAEIVPLPFYKRG</sequence>
<evidence type="ECO:0000256" key="6">
    <source>
        <dbReference type="ARBA" id="ARBA00047665"/>
    </source>
</evidence>
<organism evidence="9 10">
    <name type="scientific">Natronomicrosphaera hydrolytica</name>
    <dbReference type="NCBI Taxonomy" id="3242702"/>
    <lineage>
        <taxon>Bacteria</taxon>
        <taxon>Pseudomonadati</taxon>
        <taxon>Planctomycetota</taxon>
        <taxon>Phycisphaerae</taxon>
        <taxon>Phycisphaerales</taxon>
        <taxon>Phycisphaeraceae</taxon>
        <taxon>Natronomicrosphaera</taxon>
    </lineage>
</organism>
<dbReference type="PANTHER" id="PTHR43757:SF2">
    <property type="entry name" value="AMINOMETHYLTRANSFERASE, MITOCHONDRIAL"/>
    <property type="match status" value="1"/>
</dbReference>
<dbReference type="NCBIfam" id="NF001567">
    <property type="entry name" value="PRK00389.1"/>
    <property type="match status" value="1"/>
</dbReference>
<comment type="similarity">
    <text evidence="1">Belongs to the GcvT family.</text>
</comment>
<proteinExistence type="inferred from homology"/>